<dbReference type="EMBL" id="VCKZ01000320">
    <property type="protein sequence ID" value="TMR30956.1"/>
    <property type="molecule type" value="Genomic_DNA"/>
</dbReference>
<reference evidence="2 3" key="1">
    <citation type="submission" date="2019-05" db="EMBL/GenBank/DDBJ databases">
        <title>Draft genome sequence of Actinomadura geliboluensis A8036.</title>
        <authorList>
            <person name="Saricaoglu S."/>
            <person name="Isik K."/>
        </authorList>
    </citation>
    <scope>NUCLEOTIDE SEQUENCE [LARGE SCALE GENOMIC DNA]</scope>
    <source>
        <strain evidence="2 3">A8036</strain>
    </source>
</reference>
<accession>A0A5S4GD85</accession>
<dbReference type="AlphaFoldDB" id="A0A5S4GD85"/>
<gene>
    <name evidence="2" type="ORF">ETD96_32730</name>
</gene>
<protein>
    <submittedName>
        <fullName evidence="2">VOC family protein</fullName>
    </submittedName>
</protein>
<proteinExistence type="predicted"/>
<dbReference type="Gene3D" id="3.10.180.10">
    <property type="entry name" value="2,3-Dihydroxybiphenyl 1,2-Dioxygenase, domain 1"/>
    <property type="match status" value="1"/>
</dbReference>
<dbReference type="InterPro" id="IPR029068">
    <property type="entry name" value="Glyas_Bleomycin-R_OHBP_Dase"/>
</dbReference>
<name>A0A5S4GD85_9ACTN</name>
<dbReference type="OrthoDB" id="4152030at2"/>
<organism evidence="2 3">
    <name type="scientific">Actinomadura geliboluensis</name>
    <dbReference type="NCBI Taxonomy" id="882440"/>
    <lineage>
        <taxon>Bacteria</taxon>
        <taxon>Bacillati</taxon>
        <taxon>Actinomycetota</taxon>
        <taxon>Actinomycetes</taxon>
        <taxon>Streptosporangiales</taxon>
        <taxon>Thermomonosporaceae</taxon>
        <taxon>Actinomadura</taxon>
    </lineage>
</organism>
<dbReference type="Proteomes" id="UP000305238">
    <property type="component" value="Unassembled WGS sequence"/>
</dbReference>
<evidence type="ECO:0000259" key="1">
    <source>
        <dbReference type="Pfam" id="PF13468"/>
    </source>
</evidence>
<sequence length="294" mass="31679">MADDTHDIRGFHHAGIVTRDLDALERTYLSFGFTLSPRSRHLLNERPGEPPVPGCTANRCALFGGAYIELLGIVDESAPDPWRTKAMVADYEGFRLLNFDTGDAEAADRRLTAGGLRTSGVLDLERDVDTEDGTRTMRARALHLDPRTTPEAYVGIAQHLTSEYVHQPRHLRHPNGARALEAVLIVVDDGEADAITARYARILRTEPRTLGPRTVLDLAAGRLELVRASRAEEVLPGEPAPAKSYLAAMTVAVDDVAAARAIVEAGGTATRAADGGFTVSARDAHGAALLFTAR</sequence>
<dbReference type="RefSeq" id="WP_138640352.1">
    <property type="nucleotide sequence ID" value="NZ_VCKZ01000320.1"/>
</dbReference>
<comment type="caution">
    <text evidence="2">The sequence shown here is derived from an EMBL/GenBank/DDBJ whole genome shotgun (WGS) entry which is preliminary data.</text>
</comment>
<keyword evidence="3" id="KW-1185">Reference proteome</keyword>
<evidence type="ECO:0000313" key="3">
    <source>
        <dbReference type="Proteomes" id="UP000305238"/>
    </source>
</evidence>
<feature type="domain" description="Glyoxalase-like" evidence="1">
    <location>
        <begin position="11"/>
        <end position="202"/>
    </location>
</feature>
<evidence type="ECO:0000313" key="2">
    <source>
        <dbReference type="EMBL" id="TMR30956.1"/>
    </source>
</evidence>
<dbReference type="SUPFAM" id="SSF54593">
    <property type="entry name" value="Glyoxalase/Bleomycin resistance protein/Dihydroxybiphenyl dioxygenase"/>
    <property type="match status" value="1"/>
</dbReference>
<dbReference type="Pfam" id="PF13468">
    <property type="entry name" value="Glyoxalase_3"/>
    <property type="match status" value="1"/>
</dbReference>
<dbReference type="InterPro" id="IPR025870">
    <property type="entry name" value="Glyoxalase-like_dom"/>
</dbReference>